<dbReference type="PaxDb" id="4081-Solyc03g112370.1.1"/>
<dbReference type="Proteomes" id="UP000004994">
    <property type="component" value="Chromosome 3"/>
</dbReference>
<evidence type="ECO:0000313" key="1">
    <source>
        <dbReference type="EnsemblPlants" id="Solyc03g112370.1.1.1"/>
    </source>
</evidence>
<proteinExistence type="predicted"/>
<organism evidence="1">
    <name type="scientific">Solanum lycopersicum</name>
    <name type="common">Tomato</name>
    <name type="synonym">Lycopersicon esculentum</name>
    <dbReference type="NCBI Taxonomy" id="4081"/>
    <lineage>
        <taxon>Eukaryota</taxon>
        <taxon>Viridiplantae</taxon>
        <taxon>Streptophyta</taxon>
        <taxon>Embryophyta</taxon>
        <taxon>Tracheophyta</taxon>
        <taxon>Spermatophyta</taxon>
        <taxon>Magnoliopsida</taxon>
        <taxon>eudicotyledons</taxon>
        <taxon>Gunneridae</taxon>
        <taxon>Pentapetalae</taxon>
        <taxon>asterids</taxon>
        <taxon>lamiids</taxon>
        <taxon>Solanales</taxon>
        <taxon>Solanaceae</taxon>
        <taxon>Solanoideae</taxon>
        <taxon>Solaneae</taxon>
        <taxon>Solanum</taxon>
        <taxon>Solanum subgen. Lycopersicon</taxon>
    </lineage>
</organism>
<sequence length="77" mass="9047">MNHQWPRYILPPKFFLGIQVQISHPGDQISHMNLNSHGRFRKHLDNNLNTKIICYCPHSFRIISQVVQSSSRSNLCF</sequence>
<protein>
    <submittedName>
        <fullName evidence="1">Uncharacterized protein</fullName>
    </submittedName>
</protein>
<accession>A0A3Q7FQ51</accession>
<dbReference type="InParanoid" id="A0A3Q7FQ51"/>
<dbReference type="EnsemblPlants" id="Solyc03g112370.1.1">
    <property type="protein sequence ID" value="Solyc03g112370.1.1.1"/>
    <property type="gene ID" value="Solyc03g112370.1"/>
</dbReference>
<reference evidence="1" key="2">
    <citation type="submission" date="2019-01" db="UniProtKB">
        <authorList>
            <consortium name="EnsemblPlants"/>
        </authorList>
    </citation>
    <scope>IDENTIFICATION</scope>
    <source>
        <strain evidence="1">cv. Heinz 1706</strain>
    </source>
</reference>
<evidence type="ECO:0000313" key="2">
    <source>
        <dbReference type="Proteomes" id="UP000004994"/>
    </source>
</evidence>
<dbReference type="Gramene" id="Solyc03g112370.1.1">
    <property type="protein sequence ID" value="Solyc03g112370.1.1.1"/>
    <property type="gene ID" value="Solyc03g112370.1"/>
</dbReference>
<name>A0A3Q7FQ51_SOLLC</name>
<reference evidence="1" key="1">
    <citation type="journal article" date="2012" name="Nature">
        <title>The tomato genome sequence provides insights into fleshy fruit evolution.</title>
        <authorList>
            <consortium name="Tomato Genome Consortium"/>
        </authorList>
    </citation>
    <scope>NUCLEOTIDE SEQUENCE [LARGE SCALE GENOMIC DNA]</scope>
    <source>
        <strain evidence="1">cv. Heinz 1706</strain>
    </source>
</reference>
<dbReference type="AlphaFoldDB" id="A0A3Q7FQ51"/>
<keyword evidence="2" id="KW-1185">Reference proteome</keyword>